<gene>
    <name evidence="1" type="ORF">UFOVP1387_8</name>
</gene>
<evidence type="ECO:0000313" key="1">
    <source>
        <dbReference type="EMBL" id="CAB4203755.1"/>
    </source>
</evidence>
<accession>A0A6J5S5H4</accession>
<proteinExistence type="predicted"/>
<sequence>MTRVKINIAAMQQPFHACTADFIRDVCQARCCRSSTDPSGIAVVVTPDEAIKLRTHGAHIDDITGRVSPVNKRCPFQSVTTHMCRLHDSPDKPTGCIISPFTINNSDTLIVRNRYRRLPCFKAEGAIPVHRAHHQSLVTMFGETQAAYLSSIASSPDHLDDTIYLDMPDALAISLKHKNKASKS</sequence>
<protein>
    <submittedName>
        <fullName evidence="1">Zinc- or iron-chelating domain containing protein</fullName>
    </submittedName>
</protein>
<organism evidence="1">
    <name type="scientific">uncultured Caudovirales phage</name>
    <dbReference type="NCBI Taxonomy" id="2100421"/>
    <lineage>
        <taxon>Viruses</taxon>
        <taxon>Duplodnaviria</taxon>
        <taxon>Heunggongvirae</taxon>
        <taxon>Uroviricota</taxon>
        <taxon>Caudoviricetes</taxon>
        <taxon>Peduoviridae</taxon>
        <taxon>Maltschvirus</taxon>
        <taxon>Maltschvirus maltsch</taxon>
    </lineage>
</organism>
<reference evidence="1" key="1">
    <citation type="submission" date="2020-05" db="EMBL/GenBank/DDBJ databases">
        <authorList>
            <person name="Chiriac C."/>
            <person name="Salcher M."/>
            <person name="Ghai R."/>
            <person name="Kavagutti S V."/>
        </authorList>
    </citation>
    <scope>NUCLEOTIDE SEQUENCE</scope>
</reference>
<dbReference type="EMBL" id="LR797337">
    <property type="protein sequence ID" value="CAB4203755.1"/>
    <property type="molecule type" value="Genomic_DNA"/>
</dbReference>
<name>A0A6J5S5H4_9CAUD</name>